<proteinExistence type="predicted"/>
<reference evidence="3" key="1">
    <citation type="submission" date="2024-07" db="EMBL/GenBank/DDBJ databases">
        <title>Two chromosome-level genome assemblies of Korean endemic species Abeliophyllum distichum and Forsythia ovata (Oleaceae).</title>
        <authorList>
            <person name="Jang H."/>
        </authorList>
    </citation>
    <scope>NUCLEOTIDE SEQUENCE [LARGE SCALE GENOMIC DNA]</scope>
</reference>
<keyword evidence="3" id="KW-1185">Reference proteome</keyword>
<dbReference type="PANTHER" id="PTHR46354">
    <property type="entry name" value="DOG1 DOMAIN-CONTAINING PROTEIN"/>
    <property type="match status" value="1"/>
</dbReference>
<dbReference type="Proteomes" id="UP001604336">
    <property type="component" value="Unassembled WGS sequence"/>
</dbReference>
<name>A0ABD1UGW1_9LAMI</name>
<dbReference type="AlphaFoldDB" id="A0ABD1UGW1"/>
<dbReference type="InterPro" id="IPR025422">
    <property type="entry name" value="TGA_domain"/>
</dbReference>
<evidence type="ECO:0000313" key="2">
    <source>
        <dbReference type="EMBL" id="KAL2524261.1"/>
    </source>
</evidence>
<gene>
    <name evidence="2" type="ORF">Adt_09315</name>
</gene>
<protein>
    <recommendedName>
        <fullName evidence="1">DOG1 domain-containing protein</fullName>
    </recommendedName>
</protein>
<accession>A0ABD1UGW1</accession>
<organism evidence="2 3">
    <name type="scientific">Abeliophyllum distichum</name>
    <dbReference type="NCBI Taxonomy" id="126358"/>
    <lineage>
        <taxon>Eukaryota</taxon>
        <taxon>Viridiplantae</taxon>
        <taxon>Streptophyta</taxon>
        <taxon>Embryophyta</taxon>
        <taxon>Tracheophyta</taxon>
        <taxon>Spermatophyta</taxon>
        <taxon>Magnoliopsida</taxon>
        <taxon>eudicotyledons</taxon>
        <taxon>Gunneridae</taxon>
        <taxon>Pentapetalae</taxon>
        <taxon>asterids</taxon>
        <taxon>lamiids</taxon>
        <taxon>Lamiales</taxon>
        <taxon>Oleaceae</taxon>
        <taxon>Forsythieae</taxon>
        <taxon>Abeliophyllum</taxon>
    </lineage>
</organism>
<dbReference type="PANTHER" id="PTHR46354:SF7">
    <property type="entry name" value="PROTEIN DOG1-LIKE 1"/>
    <property type="match status" value="1"/>
</dbReference>
<comment type="caution">
    <text evidence="2">The sequence shown here is derived from an EMBL/GenBank/DDBJ whole genome shotgun (WGS) entry which is preliminary data.</text>
</comment>
<dbReference type="InterPro" id="IPR051886">
    <property type="entry name" value="Seed_Dev/Stress_Resp_Reg"/>
</dbReference>
<dbReference type="PROSITE" id="PS51806">
    <property type="entry name" value="DOG1"/>
    <property type="match status" value="1"/>
</dbReference>
<feature type="domain" description="DOG1" evidence="1">
    <location>
        <begin position="1"/>
        <end position="125"/>
    </location>
</feature>
<sequence>MTSTGSLDEVSARQLVLINNLQSKTIQEESKLCSVVASLQENMLTAAIASKLSPGCRDPNEEANRALDEYMQSMVNTLENADKMRLNTLKELLNILTPDQGVNYLAAGKKLHLCIHEWVEYWKSQIAPFKLVSTICEGQLNL</sequence>
<dbReference type="EMBL" id="JBFOLK010000003">
    <property type="protein sequence ID" value="KAL2524261.1"/>
    <property type="molecule type" value="Genomic_DNA"/>
</dbReference>
<evidence type="ECO:0000313" key="3">
    <source>
        <dbReference type="Proteomes" id="UP001604336"/>
    </source>
</evidence>
<evidence type="ECO:0000259" key="1">
    <source>
        <dbReference type="PROSITE" id="PS51806"/>
    </source>
</evidence>